<evidence type="ECO:0000313" key="1">
    <source>
        <dbReference type="EMBL" id="PHH73806.1"/>
    </source>
</evidence>
<keyword evidence="2" id="KW-1185">Reference proteome</keyword>
<dbReference type="Proteomes" id="UP000224854">
    <property type="component" value="Unassembled WGS sequence"/>
</dbReference>
<reference evidence="1 2" key="1">
    <citation type="submission" date="2017-06" db="EMBL/GenBank/DDBJ databases">
        <title>Ant-infecting Ophiocordyceps genomes reveal a high diversity of potential behavioral manipulation genes and a possible major role for enterotoxins.</title>
        <authorList>
            <person name="De Bekker C."/>
            <person name="Evans H.C."/>
            <person name="Brachmann A."/>
            <person name="Hughes D.P."/>
        </authorList>
    </citation>
    <scope>NUCLEOTIDE SEQUENCE [LARGE SCALE GENOMIC DNA]</scope>
    <source>
        <strain evidence="1 2">1348a</strain>
    </source>
</reference>
<evidence type="ECO:0000313" key="2">
    <source>
        <dbReference type="Proteomes" id="UP000224854"/>
    </source>
</evidence>
<protein>
    <recommendedName>
        <fullName evidence="3">Pal1-like protein</fullName>
    </recommendedName>
</protein>
<sequence>MAATARVSRAATRSLSILVTPTPITLTERRAVLQVLEQHGRVDFFKMAPGYQSSFLCITSQETTAKVLVNKSPLTYSISLPSPPAADLYAADVVHSGPLPDPRPRETEDHDAAGKHSFKLEIFPAPDYAHEYAMTGSPLHHSWPKEYAKQRTRMASLLSRSLPQTTAAQGLLHWFFEKAIVPRPNPKMKRLRLKSWLPSKMAREADEMP</sequence>
<accession>A0A2C5Z1E0</accession>
<dbReference type="EMBL" id="NJEU01000477">
    <property type="protein sequence ID" value="PHH73806.1"/>
    <property type="molecule type" value="Genomic_DNA"/>
</dbReference>
<dbReference type="AlphaFoldDB" id="A0A2C5Z1E0"/>
<name>A0A2C5Z1E0_9HYPO</name>
<organism evidence="1 2">
    <name type="scientific">Ophiocordyceps australis</name>
    <dbReference type="NCBI Taxonomy" id="1399860"/>
    <lineage>
        <taxon>Eukaryota</taxon>
        <taxon>Fungi</taxon>
        <taxon>Dikarya</taxon>
        <taxon>Ascomycota</taxon>
        <taxon>Pezizomycotina</taxon>
        <taxon>Sordariomycetes</taxon>
        <taxon>Hypocreomycetidae</taxon>
        <taxon>Hypocreales</taxon>
        <taxon>Ophiocordycipitaceae</taxon>
        <taxon>Ophiocordyceps</taxon>
    </lineage>
</organism>
<comment type="caution">
    <text evidence="1">The sequence shown here is derived from an EMBL/GenBank/DDBJ whole genome shotgun (WGS) entry which is preliminary data.</text>
</comment>
<evidence type="ECO:0008006" key="3">
    <source>
        <dbReference type="Google" id="ProtNLM"/>
    </source>
</evidence>
<gene>
    <name evidence="1" type="ORF">CDD82_5261</name>
</gene>
<proteinExistence type="predicted"/>
<dbReference type="OrthoDB" id="5367448at2759"/>